<dbReference type="HOGENOM" id="CLU_056196_1_1_1"/>
<keyword evidence="2" id="KW-1185">Reference proteome</keyword>
<proteinExistence type="predicted"/>
<dbReference type="EMBL" id="CAUH01005255">
    <property type="protein sequence ID" value="CCU81590.1"/>
    <property type="molecule type" value="Genomic_DNA"/>
</dbReference>
<dbReference type="AlphaFoldDB" id="N1JLW9"/>
<gene>
    <name evidence="1" type="ORF">BGHDH14_bghG005255000001001</name>
</gene>
<reference evidence="1 2" key="1">
    <citation type="journal article" date="2010" name="Science">
        <title>Genome expansion and gene loss in powdery mildew fungi reveal tradeoffs in extreme parasitism.</title>
        <authorList>
            <person name="Spanu P.D."/>
            <person name="Abbott J.C."/>
            <person name="Amselem J."/>
            <person name="Burgis T.A."/>
            <person name="Soanes D.M."/>
            <person name="Stueber K."/>
            <person name="Ver Loren van Themaat E."/>
            <person name="Brown J.K.M."/>
            <person name="Butcher S.A."/>
            <person name="Gurr S.J."/>
            <person name="Lebrun M.-H."/>
            <person name="Ridout C.J."/>
            <person name="Schulze-Lefert P."/>
            <person name="Talbot N.J."/>
            <person name="Ahmadinejad N."/>
            <person name="Ametz C."/>
            <person name="Barton G.R."/>
            <person name="Benjdia M."/>
            <person name="Bidzinski P."/>
            <person name="Bindschedler L.V."/>
            <person name="Both M."/>
            <person name="Brewer M.T."/>
            <person name="Cadle-Davidson L."/>
            <person name="Cadle-Davidson M.M."/>
            <person name="Collemare J."/>
            <person name="Cramer R."/>
            <person name="Frenkel O."/>
            <person name="Godfrey D."/>
            <person name="Harriman J."/>
            <person name="Hoede C."/>
            <person name="King B.C."/>
            <person name="Klages S."/>
            <person name="Kleemann J."/>
            <person name="Knoll D."/>
            <person name="Koti P.S."/>
            <person name="Kreplak J."/>
            <person name="Lopez-Ruiz F.J."/>
            <person name="Lu X."/>
            <person name="Maekawa T."/>
            <person name="Mahanil S."/>
            <person name="Micali C."/>
            <person name="Milgroom M.G."/>
            <person name="Montana G."/>
            <person name="Noir S."/>
            <person name="O'Connell R.J."/>
            <person name="Oberhaensli S."/>
            <person name="Parlange F."/>
            <person name="Pedersen C."/>
            <person name="Quesneville H."/>
            <person name="Reinhardt R."/>
            <person name="Rott M."/>
            <person name="Sacristan S."/>
            <person name="Schmidt S.M."/>
            <person name="Schoen M."/>
            <person name="Skamnioti P."/>
            <person name="Sommer H."/>
            <person name="Stephens A."/>
            <person name="Takahara H."/>
            <person name="Thordal-Christensen H."/>
            <person name="Vigouroux M."/>
            <person name="Wessling R."/>
            <person name="Wicker T."/>
            <person name="Panstruga R."/>
        </authorList>
    </citation>
    <scope>NUCLEOTIDE SEQUENCE [LARGE SCALE GENOMIC DNA]</scope>
    <source>
        <strain evidence="1">DH14</strain>
    </source>
</reference>
<dbReference type="InParanoid" id="N1JLW9"/>
<evidence type="ECO:0000313" key="1">
    <source>
        <dbReference type="EMBL" id="CCU81590.1"/>
    </source>
</evidence>
<protein>
    <submittedName>
        <fullName evidence="1">CSEP0433 putative effector protein</fullName>
    </submittedName>
</protein>
<accession>N1JLW9</accession>
<comment type="caution">
    <text evidence="1">The sequence shown here is derived from an EMBL/GenBank/DDBJ whole genome shotgun (WGS) entry which is preliminary data.</text>
</comment>
<sequence>MVCIVAFLLLVNQEKIAFNRLVLVGNDALESLYNVYEPSSEGFPKPIGDIRMSKVQTKTLGTYQALYCSRSLKSREIAKRLTENLPNLNHRSHYTANFIRPALTECHSHLESLKLGQPEGEILWSSVDRKKCTPELILNLSYHNIVTVTGPFQDFFPVPDSFKIKVKIEEQLNLADLIDNQRIFRNKKWSKNHVVLAWYQGNLQLFQWVDGRYWYPVTSVGAETSNGLKLFYFVLGLDHKIWNLAPHVSIAINRSLESSQWRRHEEKILQYVYQESESLNDNIEIPTGLLTSSPVKGQLYRKFIKR</sequence>
<organism evidence="1 2">
    <name type="scientific">Blumeria graminis f. sp. hordei (strain DH14)</name>
    <name type="common">Barley powdery mildew</name>
    <name type="synonym">Oidium monilioides f. sp. hordei</name>
    <dbReference type="NCBI Taxonomy" id="546991"/>
    <lineage>
        <taxon>Eukaryota</taxon>
        <taxon>Fungi</taxon>
        <taxon>Dikarya</taxon>
        <taxon>Ascomycota</taxon>
        <taxon>Pezizomycotina</taxon>
        <taxon>Leotiomycetes</taxon>
        <taxon>Erysiphales</taxon>
        <taxon>Erysiphaceae</taxon>
        <taxon>Blumeria</taxon>
        <taxon>Blumeria hordei</taxon>
    </lineage>
</organism>
<dbReference type="OrthoDB" id="10304524at2759"/>
<dbReference type="Proteomes" id="UP000015441">
    <property type="component" value="Unassembled WGS sequence"/>
</dbReference>
<evidence type="ECO:0000313" key="2">
    <source>
        <dbReference type="Proteomes" id="UP000015441"/>
    </source>
</evidence>
<name>N1JLW9_BLUG1</name>